<dbReference type="InterPro" id="IPR029063">
    <property type="entry name" value="SAM-dependent_MTases_sf"/>
</dbReference>
<feature type="domain" description="Methyltransferase" evidence="2">
    <location>
        <begin position="44"/>
        <end position="129"/>
    </location>
</feature>
<dbReference type="SUPFAM" id="SSF53335">
    <property type="entry name" value="S-adenosyl-L-methionine-dependent methyltransferases"/>
    <property type="match status" value="1"/>
</dbReference>
<dbReference type="CDD" id="cd02440">
    <property type="entry name" value="AdoMet_MTases"/>
    <property type="match status" value="1"/>
</dbReference>
<name>A0A1W1B9U6_9ZZZZ</name>
<protein>
    <recommendedName>
        <fullName evidence="2">Methyltransferase domain-containing protein</fullName>
    </recommendedName>
</protein>
<gene>
    <name evidence="3" type="ORF">MNB_SM-7-1547</name>
</gene>
<dbReference type="Pfam" id="PF13649">
    <property type="entry name" value="Methyltransf_25"/>
    <property type="match status" value="1"/>
</dbReference>
<dbReference type="PANTHER" id="PTHR43861">
    <property type="entry name" value="TRANS-ACONITATE 2-METHYLTRANSFERASE-RELATED"/>
    <property type="match status" value="1"/>
</dbReference>
<sequence>MSLNLTNLDLYAKVEHLLGIEEATDALHSLYMSELDDLEVKRLLDVGCGRGGFIKRAVAKGIEAKGCDPSLVMAKACQDEGLDVVCGEIKSVDGKFDAIVSIFDVLNFMDKEQLSTFLDEVAKRLEDDGIFIADINTKYGFSEVAEGVMSAEDEKGFLNVDASFCNDELLTTFTYFEKRGDGCYQKHQNSITQYFHPIKFFQKHKALKLVDKQTFSLYDTNDKTLLIFKKR</sequence>
<dbReference type="Gene3D" id="3.40.50.150">
    <property type="entry name" value="Vaccinia Virus protein VP39"/>
    <property type="match status" value="1"/>
</dbReference>
<proteinExistence type="predicted"/>
<organism evidence="3">
    <name type="scientific">hydrothermal vent metagenome</name>
    <dbReference type="NCBI Taxonomy" id="652676"/>
    <lineage>
        <taxon>unclassified sequences</taxon>
        <taxon>metagenomes</taxon>
        <taxon>ecological metagenomes</taxon>
    </lineage>
</organism>
<dbReference type="AlphaFoldDB" id="A0A1W1B9U6"/>
<accession>A0A1W1B9U6</accession>
<reference evidence="3" key="1">
    <citation type="submission" date="2016-10" db="EMBL/GenBank/DDBJ databases">
        <authorList>
            <person name="de Groot N.N."/>
        </authorList>
    </citation>
    <scope>NUCLEOTIDE SEQUENCE</scope>
</reference>
<evidence type="ECO:0000313" key="3">
    <source>
        <dbReference type="EMBL" id="SFV50198.1"/>
    </source>
</evidence>
<dbReference type="PANTHER" id="PTHR43861:SF6">
    <property type="entry name" value="METHYLTRANSFERASE TYPE 11"/>
    <property type="match status" value="1"/>
</dbReference>
<dbReference type="GO" id="GO:0016740">
    <property type="term" value="F:transferase activity"/>
    <property type="evidence" value="ECO:0007669"/>
    <property type="project" value="UniProtKB-KW"/>
</dbReference>
<dbReference type="InterPro" id="IPR041698">
    <property type="entry name" value="Methyltransf_25"/>
</dbReference>
<dbReference type="EMBL" id="FPHB01000010">
    <property type="protein sequence ID" value="SFV50198.1"/>
    <property type="molecule type" value="Genomic_DNA"/>
</dbReference>
<keyword evidence="1" id="KW-0808">Transferase</keyword>
<evidence type="ECO:0000259" key="2">
    <source>
        <dbReference type="Pfam" id="PF13649"/>
    </source>
</evidence>
<evidence type="ECO:0000256" key="1">
    <source>
        <dbReference type="ARBA" id="ARBA00022679"/>
    </source>
</evidence>
<dbReference type="Gene3D" id="2.20.25.110">
    <property type="entry name" value="S-adenosyl-L-methionine-dependent methyltransferases"/>
    <property type="match status" value="1"/>
</dbReference>